<dbReference type="Gene3D" id="1.10.10.10">
    <property type="entry name" value="Winged helix-like DNA-binding domain superfamily/Winged helix DNA-binding domain"/>
    <property type="match status" value="1"/>
</dbReference>
<reference evidence="3" key="1">
    <citation type="journal article" date="2019" name="Int. J. Syst. Evol. Microbiol.">
        <title>The Global Catalogue of Microorganisms (GCM) 10K type strain sequencing project: providing services to taxonomists for standard genome sequencing and annotation.</title>
        <authorList>
            <consortium name="The Broad Institute Genomics Platform"/>
            <consortium name="The Broad Institute Genome Sequencing Center for Infectious Disease"/>
            <person name="Wu L."/>
            <person name="Ma J."/>
        </authorList>
    </citation>
    <scope>NUCLEOTIDE SEQUENCE [LARGE SCALE GENOMIC DNA]</scope>
    <source>
        <strain evidence="3">CGMCC-1.15741</strain>
    </source>
</reference>
<dbReference type="Proteomes" id="UP001596303">
    <property type="component" value="Unassembled WGS sequence"/>
</dbReference>
<evidence type="ECO:0000313" key="2">
    <source>
        <dbReference type="EMBL" id="MFC6199144.1"/>
    </source>
</evidence>
<dbReference type="RefSeq" id="WP_377379953.1">
    <property type="nucleotide sequence ID" value="NZ_JBHSSW010000027.1"/>
</dbReference>
<dbReference type="InterPro" id="IPR009057">
    <property type="entry name" value="Homeodomain-like_sf"/>
</dbReference>
<keyword evidence="1" id="KW-0175">Coiled coil</keyword>
<comment type="caution">
    <text evidence="2">The sequence shown here is derived from an EMBL/GenBank/DDBJ whole genome shotgun (WGS) entry which is preliminary data.</text>
</comment>
<feature type="coiled-coil region" evidence="1">
    <location>
        <begin position="58"/>
        <end position="92"/>
    </location>
</feature>
<keyword evidence="3" id="KW-1185">Reference proteome</keyword>
<protein>
    <submittedName>
        <fullName evidence="2">Transposase</fullName>
    </submittedName>
</protein>
<gene>
    <name evidence="2" type="ORF">ACFQDM_13750</name>
</gene>
<name>A0ABW1SD62_9PROT</name>
<accession>A0ABW1SD62</accession>
<dbReference type="EMBL" id="JBHSSW010000027">
    <property type="protein sequence ID" value="MFC6199144.1"/>
    <property type="molecule type" value="Genomic_DNA"/>
</dbReference>
<evidence type="ECO:0000256" key="1">
    <source>
        <dbReference type="SAM" id="Coils"/>
    </source>
</evidence>
<evidence type="ECO:0000313" key="3">
    <source>
        <dbReference type="Proteomes" id="UP001596303"/>
    </source>
</evidence>
<dbReference type="SUPFAM" id="SSF46689">
    <property type="entry name" value="Homeodomain-like"/>
    <property type="match status" value="1"/>
</dbReference>
<proteinExistence type="predicted"/>
<sequence>MTSRGPYRRHSTPFKLQLCQDIRTGALGRRDAQRSHNLSANLIQLWLTQYDRGELNDEEAEASVIAEYEARIAALERKVGQLTMELDLAKKHHGCRPRAAAKDPS</sequence>
<organism evidence="2 3">
    <name type="scientific">Ponticaulis profundi</name>
    <dbReference type="NCBI Taxonomy" id="2665222"/>
    <lineage>
        <taxon>Bacteria</taxon>
        <taxon>Pseudomonadati</taxon>
        <taxon>Pseudomonadota</taxon>
        <taxon>Alphaproteobacteria</taxon>
        <taxon>Hyphomonadales</taxon>
        <taxon>Hyphomonadaceae</taxon>
        <taxon>Ponticaulis</taxon>
    </lineage>
</organism>
<dbReference type="InterPro" id="IPR036388">
    <property type="entry name" value="WH-like_DNA-bd_sf"/>
</dbReference>